<feature type="transmembrane region" description="Helical" evidence="1">
    <location>
        <begin position="312"/>
        <end position="333"/>
    </location>
</feature>
<evidence type="ECO:0000313" key="4">
    <source>
        <dbReference type="EMBL" id="ALS02844.1"/>
    </source>
</evidence>
<gene>
    <name evidence="4" type="ORF">ATZ33_16110</name>
</gene>
<reference evidence="4 5" key="1">
    <citation type="submission" date="2015-12" db="EMBL/GenBank/DDBJ databases">
        <authorList>
            <person name="Lauer A."/>
            <person name="Humrighouse B."/>
            <person name="Loparev V."/>
            <person name="Shewmaker P.L."/>
            <person name="Whitney A.M."/>
            <person name="McLaughlin R.W."/>
        </authorList>
    </citation>
    <scope>NUCLEOTIDE SEQUENCE [LARGE SCALE GENOMIC DNA]</scope>
    <source>
        <strain evidence="4 5">LMG 23085</strain>
    </source>
</reference>
<proteinExistence type="predicted"/>
<keyword evidence="1" id="KW-0812">Transmembrane</keyword>
<keyword evidence="5" id="KW-1185">Reference proteome</keyword>
<dbReference type="Proteomes" id="UP000065511">
    <property type="component" value="Chromosome"/>
</dbReference>
<dbReference type="InterPro" id="IPR021759">
    <property type="entry name" value="WxLIP_HBD"/>
</dbReference>
<keyword evidence="1" id="KW-0472">Membrane</keyword>
<accession>A0ABN4JA47</accession>
<protein>
    <submittedName>
        <fullName evidence="4">Cell wall anchor protein</fullName>
    </submittedName>
</protein>
<evidence type="ECO:0000256" key="1">
    <source>
        <dbReference type="SAM" id="Phobius"/>
    </source>
</evidence>
<organism evidence="4 5">
    <name type="scientific">Enterococcus silesiacus</name>
    <dbReference type="NCBI Taxonomy" id="332949"/>
    <lineage>
        <taxon>Bacteria</taxon>
        <taxon>Bacillati</taxon>
        <taxon>Bacillota</taxon>
        <taxon>Bacilli</taxon>
        <taxon>Lactobacillales</taxon>
        <taxon>Enterococcaceae</taxon>
        <taxon>Enterococcus</taxon>
    </lineage>
</organism>
<dbReference type="InterPro" id="IPR010317">
    <property type="entry name" value="WxLIP_PGBD"/>
</dbReference>
<sequence length="358" mass="40693">MLKLKRLWIFSLILFISLVGFMPKVEASELKFSVEPVLPENQRSKGHTYFDLNMKQNQKQTLKVHMRNDTDKEVIVKPSIHAATTNINGVVEYGESNTKVDETIQYNIEDIVKSSVDEIKVPANGETDLDLNVQMPEAKFKGVLAGGITLEEKEAEKKEEKNKAQGLAIENKYAYVVAVVLHESEEKVASELKLAKVEPGQVNVRNVINATIQNTQPKYMNQLSVNTKITKKGEKEVLYSSEKEGMQMAPNSSFDYPVSLKGEALKPGKYTLDMTATSMKQDWHFTQDFEIKADVAKKLNKTDVSIKKENNWMYLLIALLFILIIILLVVLLFKKKKEKQVNTNKGKLKKKKKKNKSR</sequence>
<name>A0ABN4JA47_9ENTE</name>
<dbReference type="Pfam" id="PF06030">
    <property type="entry name" value="WxLIP_PGBD"/>
    <property type="match status" value="1"/>
</dbReference>
<feature type="domain" description="WxL Interacting Protein peptidoglycan binding" evidence="2">
    <location>
        <begin position="32"/>
        <end position="152"/>
    </location>
</feature>
<dbReference type="RefSeq" id="WP_071879219.1">
    <property type="nucleotide sequence ID" value="NZ_JXLC01000035.1"/>
</dbReference>
<evidence type="ECO:0000313" key="5">
    <source>
        <dbReference type="Proteomes" id="UP000065511"/>
    </source>
</evidence>
<dbReference type="Pfam" id="PF11797">
    <property type="entry name" value="WxLIP_HBD"/>
    <property type="match status" value="1"/>
</dbReference>
<dbReference type="EMBL" id="CP013614">
    <property type="protein sequence ID" value="ALS02844.1"/>
    <property type="molecule type" value="Genomic_DNA"/>
</dbReference>
<feature type="domain" description="WxL Interacting Protein host binding" evidence="3">
    <location>
        <begin position="165"/>
        <end position="301"/>
    </location>
</feature>
<evidence type="ECO:0000259" key="3">
    <source>
        <dbReference type="Pfam" id="PF11797"/>
    </source>
</evidence>
<evidence type="ECO:0000259" key="2">
    <source>
        <dbReference type="Pfam" id="PF06030"/>
    </source>
</evidence>
<keyword evidence="1" id="KW-1133">Transmembrane helix</keyword>